<sequence>MRNILEIQKQLLPDLMDVLRIRYTILHQIMLSELIGRRTLAPLLDMTERVLRAETDLLKAQGLIEIETSGMRISEAGSRLLEQMGPIAKELFGLNDLEEKIRRTYGLRKVIVVPGDCEASPLTKRDLGRAGAKALLSVMSDDDIIAVTGGSTLAEVAEQLNLLTAVPMKNSWFVPARGGLGESMEFQANTIASTMAKRVGAKYRLLHVPDLLSDDAYQSLVQDRNIQEIVQVIRQCRIIVHGIGDAMEMTRRRRLDPVAVQGIQAEGAVAESFGYYFNEQGNVVHQMITLGLRLEDIKRTEIVIGIAGGRSKAKAIHSVLKFGHEDILVIDEVAALEICKEIDHEFTANHK</sequence>
<dbReference type="Gene3D" id="3.40.50.1360">
    <property type="match status" value="1"/>
</dbReference>
<keyword evidence="8" id="KW-1185">Reference proteome</keyword>
<dbReference type="SUPFAM" id="SSF46785">
    <property type="entry name" value="Winged helix' DNA-binding domain"/>
    <property type="match status" value="1"/>
</dbReference>
<dbReference type="GO" id="GO:0030246">
    <property type="term" value="F:carbohydrate binding"/>
    <property type="evidence" value="ECO:0007669"/>
    <property type="project" value="InterPro"/>
</dbReference>
<dbReference type="PANTHER" id="PTHR34294">
    <property type="entry name" value="TRANSCRIPTIONAL REGULATOR-RELATED"/>
    <property type="match status" value="1"/>
</dbReference>
<dbReference type="InterPro" id="IPR037171">
    <property type="entry name" value="NagB/RpiA_transferase-like"/>
</dbReference>
<proteinExistence type="inferred from homology"/>
<dbReference type="RefSeq" id="WP_036650368.1">
    <property type="nucleotide sequence ID" value="NZ_BAVZ01000010.1"/>
</dbReference>
<keyword evidence="4" id="KW-0804">Transcription</keyword>
<keyword evidence="2" id="KW-0805">Transcription regulation</keyword>
<dbReference type="Gene3D" id="1.10.10.10">
    <property type="entry name" value="Winged helix-like DNA-binding domain superfamily/Winged helix DNA-binding domain"/>
    <property type="match status" value="1"/>
</dbReference>
<dbReference type="eggNOG" id="COG2390">
    <property type="taxonomic scope" value="Bacteria"/>
</dbReference>
<dbReference type="InterPro" id="IPR048715">
    <property type="entry name" value="CggR_N"/>
</dbReference>
<comment type="caution">
    <text evidence="7">The sequence shown here is derived from an EMBL/GenBank/DDBJ whole genome shotgun (WGS) entry which is preliminary data.</text>
</comment>
<organism evidence="7 8">
    <name type="scientific">Paenibacillus pini JCM 16418</name>
    <dbReference type="NCBI Taxonomy" id="1236976"/>
    <lineage>
        <taxon>Bacteria</taxon>
        <taxon>Bacillati</taxon>
        <taxon>Bacillota</taxon>
        <taxon>Bacilli</taxon>
        <taxon>Bacillales</taxon>
        <taxon>Paenibacillaceae</taxon>
        <taxon>Paenibacillus</taxon>
    </lineage>
</organism>
<reference evidence="7 8" key="1">
    <citation type="journal article" date="2014" name="Genome Announc.">
        <title>Draft Genome Sequence of Paenibacillus pini JCM 16418T, Isolated from the Rhizosphere of Pine Tree.</title>
        <authorList>
            <person name="Yuki M."/>
            <person name="Oshima K."/>
            <person name="Suda W."/>
            <person name="Oshida Y."/>
            <person name="Kitamura K."/>
            <person name="Iida Y."/>
            <person name="Hattori M."/>
            <person name="Ohkuma M."/>
        </authorList>
    </citation>
    <scope>NUCLEOTIDE SEQUENCE [LARGE SCALE GENOMIC DNA]</scope>
    <source>
        <strain evidence="7 8">JCM 16418</strain>
    </source>
</reference>
<feature type="domain" description="CggR N-terminal DNA binding" evidence="6">
    <location>
        <begin position="18"/>
        <end position="85"/>
    </location>
</feature>
<evidence type="ECO:0000259" key="6">
    <source>
        <dbReference type="Pfam" id="PF21715"/>
    </source>
</evidence>
<name>W7YL01_9BACL</name>
<dbReference type="EMBL" id="BAVZ01000010">
    <property type="protein sequence ID" value="GAF09172.1"/>
    <property type="molecule type" value="Genomic_DNA"/>
</dbReference>
<gene>
    <name evidence="7" type="ORF">JCM16418_3292</name>
</gene>
<evidence type="ECO:0000313" key="8">
    <source>
        <dbReference type="Proteomes" id="UP000019364"/>
    </source>
</evidence>
<accession>W7YL01</accession>
<dbReference type="InterPro" id="IPR036388">
    <property type="entry name" value="WH-like_DNA-bd_sf"/>
</dbReference>
<evidence type="ECO:0000256" key="4">
    <source>
        <dbReference type="ARBA" id="ARBA00023163"/>
    </source>
</evidence>
<dbReference type="OrthoDB" id="9793820at2"/>
<dbReference type="GO" id="GO:0003677">
    <property type="term" value="F:DNA binding"/>
    <property type="evidence" value="ECO:0007669"/>
    <property type="project" value="UniProtKB-KW"/>
</dbReference>
<dbReference type="Pfam" id="PF04198">
    <property type="entry name" value="Sugar-bind"/>
    <property type="match status" value="1"/>
</dbReference>
<dbReference type="Pfam" id="PF21715">
    <property type="entry name" value="CggR_N"/>
    <property type="match status" value="1"/>
</dbReference>
<dbReference type="STRING" id="1236976.JCM16418_3292"/>
<dbReference type="AlphaFoldDB" id="W7YL01"/>
<dbReference type="InterPro" id="IPR051054">
    <property type="entry name" value="SorC_transcr_regulators"/>
</dbReference>
<dbReference type="Proteomes" id="UP000019364">
    <property type="component" value="Unassembled WGS sequence"/>
</dbReference>
<feature type="domain" description="Sugar-binding" evidence="5">
    <location>
        <begin position="90"/>
        <end position="338"/>
    </location>
</feature>
<evidence type="ECO:0000256" key="3">
    <source>
        <dbReference type="ARBA" id="ARBA00023125"/>
    </source>
</evidence>
<keyword evidence="3" id="KW-0238">DNA-binding</keyword>
<evidence type="ECO:0000259" key="5">
    <source>
        <dbReference type="Pfam" id="PF04198"/>
    </source>
</evidence>
<evidence type="ECO:0000256" key="1">
    <source>
        <dbReference type="ARBA" id="ARBA00010466"/>
    </source>
</evidence>
<evidence type="ECO:0000256" key="2">
    <source>
        <dbReference type="ARBA" id="ARBA00023015"/>
    </source>
</evidence>
<comment type="similarity">
    <text evidence="1">Belongs to the SorC transcriptional regulatory family.</text>
</comment>
<dbReference type="SUPFAM" id="SSF100950">
    <property type="entry name" value="NagB/RpiA/CoA transferase-like"/>
    <property type="match status" value="1"/>
</dbReference>
<dbReference type="InterPro" id="IPR007324">
    <property type="entry name" value="Sugar-bd_dom_put"/>
</dbReference>
<dbReference type="InterPro" id="IPR036390">
    <property type="entry name" value="WH_DNA-bd_sf"/>
</dbReference>
<dbReference type="PANTHER" id="PTHR34294:SF5">
    <property type="entry name" value="CENTRAL GLYCOLYTIC GENES REGULATOR"/>
    <property type="match status" value="1"/>
</dbReference>
<protein>
    <submittedName>
        <fullName evidence="7">Central glycolytic genes regulator</fullName>
    </submittedName>
</protein>
<evidence type="ECO:0000313" key="7">
    <source>
        <dbReference type="EMBL" id="GAF09172.1"/>
    </source>
</evidence>